<dbReference type="Pfam" id="PF01753">
    <property type="entry name" value="zf-MYND"/>
    <property type="match status" value="1"/>
</dbReference>
<dbReference type="SUPFAM" id="SSF144232">
    <property type="entry name" value="HIT/MYND zinc finger-like"/>
    <property type="match status" value="1"/>
</dbReference>
<dbReference type="EMBL" id="LGRX02007174">
    <property type="protein sequence ID" value="KAK3275524.1"/>
    <property type="molecule type" value="Genomic_DNA"/>
</dbReference>
<accession>A0AAE0L8C5</accession>
<feature type="domain" description="MYND-type" evidence="5">
    <location>
        <begin position="383"/>
        <end position="428"/>
    </location>
</feature>
<dbReference type="AlphaFoldDB" id="A0AAE0L8C5"/>
<protein>
    <recommendedName>
        <fullName evidence="5">MYND-type domain-containing protein</fullName>
    </recommendedName>
</protein>
<dbReference type="PROSITE" id="PS50865">
    <property type="entry name" value="ZF_MYND_2"/>
    <property type="match status" value="1"/>
</dbReference>
<dbReference type="Gene3D" id="6.10.140.2220">
    <property type="match status" value="1"/>
</dbReference>
<sequence length="431" mass="47956">VTPVDAMESVFEAASEAADALDLRTTILDEVQYDMAKSGRCHRSKDFVLRKLAEGGVAAQLVEAGVAAGAALRRWRSGGEQPLMSAGWKAQVELGNLLVYILQMLRQLANVPKLAKELGTSATVVELLDAALVSIPEADAFFIIRGDLGSQDEQELHSGAAGVFCSIAFALFPNLTWQAVTEVLNRGMMVTMVKECLISHRPREDIPGYVEYLAVRVVNELVFRIIFLKSRKPEERGAEAERMLAQIGTLCVFELSMNALARKQLWKHCDPELACMFVAPTCAQLLMGPAGCWSRLQENHDQTRRIEAVLKKLRHRTWAPVDGPLGIVDAQITPNASKLIGYMQAIRGGKTVPAQLQEVLENNALQVHRLERMHLKKCEKRLCSWCQVDETAMRDGQRLRKCAACDIAMYCSRECQVVDWKKGHKRTCVKI</sequence>
<evidence type="ECO:0000259" key="5">
    <source>
        <dbReference type="PROSITE" id="PS50865"/>
    </source>
</evidence>
<evidence type="ECO:0000256" key="2">
    <source>
        <dbReference type="ARBA" id="ARBA00022771"/>
    </source>
</evidence>
<name>A0AAE0L8C5_9CHLO</name>
<gene>
    <name evidence="6" type="ORF">CYMTET_16347</name>
</gene>
<keyword evidence="1" id="KW-0479">Metal-binding</keyword>
<evidence type="ECO:0000256" key="1">
    <source>
        <dbReference type="ARBA" id="ARBA00022723"/>
    </source>
</evidence>
<evidence type="ECO:0000313" key="7">
    <source>
        <dbReference type="Proteomes" id="UP001190700"/>
    </source>
</evidence>
<keyword evidence="2 4" id="KW-0863">Zinc-finger</keyword>
<feature type="non-terminal residue" evidence="6">
    <location>
        <position position="1"/>
    </location>
</feature>
<keyword evidence="3" id="KW-0862">Zinc</keyword>
<keyword evidence="7" id="KW-1185">Reference proteome</keyword>
<organism evidence="6 7">
    <name type="scientific">Cymbomonas tetramitiformis</name>
    <dbReference type="NCBI Taxonomy" id="36881"/>
    <lineage>
        <taxon>Eukaryota</taxon>
        <taxon>Viridiplantae</taxon>
        <taxon>Chlorophyta</taxon>
        <taxon>Pyramimonadophyceae</taxon>
        <taxon>Pyramimonadales</taxon>
        <taxon>Pyramimonadaceae</taxon>
        <taxon>Cymbomonas</taxon>
    </lineage>
</organism>
<dbReference type="GO" id="GO:0008270">
    <property type="term" value="F:zinc ion binding"/>
    <property type="evidence" value="ECO:0007669"/>
    <property type="project" value="UniProtKB-KW"/>
</dbReference>
<dbReference type="InterPro" id="IPR002893">
    <property type="entry name" value="Znf_MYND"/>
</dbReference>
<evidence type="ECO:0000256" key="4">
    <source>
        <dbReference type="PROSITE-ProRule" id="PRU00134"/>
    </source>
</evidence>
<proteinExistence type="predicted"/>
<dbReference type="PROSITE" id="PS01360">
    <property type="entry name" value="ZF_MYND_1"/>
    <property type="match status" value="1"/>
</dbReference>
<evidence type="ECO:0000256" key="3">
    <source>
        <dbReference type="ARBA" id="ARBA00022833"/>
    </source>
</evidence>
<comment type="caution">
    <text evidence="6">The sequence shown here is derived from an EMBL/GenBank/DDBJ whole genome shotgun (WGS) entry which is preliminary data.</text>
</comment>
<dbReference type="Proteomes" id="UP001190700">
    <property type="component" value="Unassembled WGS sequence"/>
</dbReference>
<reference evidence="6 7" key="1">
    <citation type="journal article" date="2015" name="Genome Biol. Evol.">
        <title>Comparative Genomics of a Bacterivorous Green Alga Reveals Evolutionary Causalities and Consequences of Phago-Mixotrophic Mode of Nutrition.</title>
        <authorList>
            <person name="Burns J.A."/>
            <person name="Paasch A."/>
            <person name="Narechania A."/>
            <person name="Kim E."/>
        </authorList>
    </citation>
    <scope>NUCLEOTIDE SEQUENCE [LARGE SCALE GENOMIC DNA]</scope>
    <source>
        <strain evidence="6 7">PLY_AMNH</strain>
    </source>
</reference>
<evidence type="ECO:0000313" key="6">
    <source>
        <dbReference type="EMBL" id="KAK3275524.1"/>
    </source>
</evidence>